<feature type="region of interest" description="Disordered" evidence="1">
    <location>
        <begin position="137"/>
        <end position="165"/>
    </location>
</feature>
<dbReference type="AlphaFoldDB" id="A0A292PK13"/>
<evidence type="ECO:0000313" key="3">
    <source>
        <dbReference type="Proteomes" id="UP001412239"/>
    </source>
</evidence>
<protein>
    <submittedName>
        <fullName evidence="2">Uncharacterized protein</fullName>
    </submittedName>
</protein>
<keyword evidence="3" id="KW-1185">Reference proteome</keyword>
<accession>A0A292PK13</accession>
<evidence type="ECO:0000313" key="2">
    <source>
        <dbReference type="EMBL" id="CUS06813.1"/>
    </source>
</evidence>
<feature type="compositionally biased region" description="Polar residues" evidence="1">
    <location>
        <begin position="38"/>
        <end position="62"/>
    </location>
</feature>
<feature type="region of interest" description="Disordered" evidence="1">
    <location>
        <begin position="178"/>
        <end position="200"/>
    </location>
</feature>
<evidence type="ECO:0000256" key="1">
    <source>
        <dbReference type="SAM" id="MobiDB-lite"/>
    </source>
</evidence>
<reference evidence="2" key="1">
    <citation type="submission" date="2015-10" db="EMBL/GenBank/DDBJ databases">
        <authorList>
            <person name="Regsiter A."/>
            <person name="william w."/>
        </authorList>
    </citation>
    <scope>NUCLEOTIDE SEQUENCE</scope>
    <source>
        <strain evidence="2">Montdore</strain>
    </source>
</reference>
<organism evidence="2 3">
    <name type="scientific">Tuber aestivum</name>
    <name type="common">summer truffle</name>
    <dbReference type="NCBI Taxonomy" id="59557"/>
    <lineage>
        <taxon>Eukaryota</taxon>
        <taxon>Fungi</taxon>
        <taxon>Dikarya</taxon>
        <taxon>Ascomycota</taxon>
        <taxon>Pezizomycotina</taxon>
        <taxon>Pezizomycetes</taxon>
        <taxon>Pezizales</taxon>
        <taxon>Tuberaceae</taxon>
        <taxon>Tuber</taxon>
    </lineage>
</organism>
<gene>
    <name evidence="2" type="ORF">GSTUAT00009110001</name>
</gene>
<feature type="region of interest" description="Disordered" evidence="1">
    <location>
        <begin position="38"/>
        <end position="71"/>
    </location>
</feature>
<name>A0A292PK13_9PEZI</name>
<proteinExistence type="predicted"/>
<feature type="compositionally biased region" description="Basic and acidic residues" evidence="1">
    <location>
        <begin position="137"/>
        <end position="163"/>
    </location>
</feature>
<dbReference type="Proteomes" id="UP001412239">
    <property type="component" value="Unassembled WGS sequence"/>
</dbReference>
<dbReference type="EMBL" id="LN891331">
    <property type="protein sequence ID" value="CUS06813.1"/>
    <property type="molecule type" value="Genomic_DNA"/>
</dbReference>
<sequence length="245" mass="26298">MAEPDKPTLLESIRRYTNAQISSALRSLIGVPTILQPPTLSDMDNTPNATTTLSQPTTSSGGEPQRAVVGRGDSRVERIINEEWKAIERQLFLRDPEEVFGCFFKSAGVGLKGELAEEILWPRSGYGDVWVRGVRRGGEADVGGKGKGKGGGEGKNDDAKGEGEVDGETELDAYAQLLPLSTRPENKTGGAVVSSGGRENIGVVSSVATTRSVTVNGVTKTEYTLKRRFSDGQEEVLQKRTTRSS</sequence>